<protein>
    <submittedName>
        <fullName evidence="3">Uncharacterized protein</fullName>
    </submittedName>
</protein>
<feature type="transmembrane region" description="Helical" evidence="1">
    <location>
        <begin position="62"/>
        <end position="84"/>
    </location>
</feature>
<proteinExistence type="predicted"/>
<name>A0AAN8EWL8_TRICO</name>
<organism evidence="3 4">
    <name type="scientific">Trichostrongylus colubriformis</name>
    <name type="common">Black scour worm</name>
    <dbReference type="NCBI Taxonomy" id="6319"/>
    <lineage>
        <taxon>Eukaryota</taxon>
        <taxon>Metazoa</taxon>
        <taxon>Ecdysozoa</taxon>
        <taxon>Nematoda</taxon>
        <taxon>Chromadorea</taxon>
        <taxon>Rhabditida</taxon>
        <taxon>Rhabditina</taxon>
        <taxon>Rhabditomorpha</taxon>
        <taxon>Strongyloidea</taxon>
        <taxon>Trichostrongylidae</taxon>
        <taxon>Trichostrongylus</taxon>
    </lineage>
</organism>
<evidence type="ECO:0000313" key="4">
    <source>
        <dbReference type="Proteomes" id="UP001331761"/>
    </source>
</evidence>
<dbReference type="EMBL" id="WIXE01024137">
    <property type="protein sequence ID" value="KAK5965885.1"/>
    <property type="molecule type" value="Genomic_DNA"/>
</dbReference>
<dbReference type="AlphaFoldDB" id="A0AAN8EWL8"/>
<comment type="caution">
    <text evidence="3">The sequence shown here is derived from an EMBL/GenBank/DDBJ whole genome shotgun (WGS) entry which is preliminary data.</text>
</comment>
<reference evidence="3 4" key="1">
    <citation type="submission" date="2019-10" db="EMBL/GenBank/DDBJ databases">
        <title>Assembly and Annotation for the nematode Trichostrongylus colubriformis.</title>
        <authorList>
            <person name="Martin J."/>
        </authorList>
    </citation>
    <scope>NUCLEOTIDE SEQUENCE [LARGE SCALE GENOMIC DNA]</scope>
    <source>
        <strain evidence="3">G859</strain>
        <tissue evidence="3">Whole worm</tissue>
    </source>
</reference>
<keyword evidence="1" id="KW-0472">Membrane</keyword>
<keyword evidence="1" id="KW-1133">Transmembrane helix</keyword>
<sequence>MSLVSYTVVTSNQQEPYEVSSTNPERCDDTDLIAEDPIHKVPVPIAFREILLEYHLRRNQRIFCLGVLLLLSVIVLVLFLFLLLCFTRVMNNMTLEQYHNNQGLHMIPDYDTRTGK</sequence>
<dbReference type="Proteomes" id="UP001331761">
    <property type="component" value="Unassembled WGS sequence"/>
</dbReference>
<evidence type="ECO:0000256" key="1">
    <source>
        <dbReference type="SAM" id="Phobius"/>
    </source>
</evidence>
<keyword evidence="4" id="KW-1185">Reference proteome</keyword>
<evidence type="ECO:0000313" key="3">
    <source>
        <dbReference type="EMBL" id="KAK5965885.1"/>
    </source>
</evidence>
<evidence type="ECO:0000313" key="2">
    <source>
        <dbReference type="EMBL" id="KAK5964827.1"/>
    </source>
</evidence>
<keyword evidence="1" id="KW-0812">Transmembrane</keyword>
<dbReference type="EMBL" id="WIXE01025308">
    <property type="protein sequence ID" value="KAK5964827.1"/>
    <property type="molecule type" value="Genomic_DNA"/>
</dbReference>
<feature type="non-terminal residue" evidence="3">
    <location>
        <position position="116"/>
    </location>
</feature>
<gene>
    <name evidence="2" type="ORF">GCK32_018615</name>
    <name evidence="3" type="ORF">GCK32_018871</name>
</gene>
<accession>A0AAN8EWL8</accession>